<reference evidence="2 3" key="1">
    <citation type="submission" date="2018-04" db="EMBL/GenBank/DDBJ databases">
        <title>Pseudomonas sp. nov., isolated from mangrove soil.</title>
        <authorList>
            <person name="Chen C."/>
        </authorList>
    </citation>
    <scope>NUCLEOTIDE SEQUENCE [LARGE SCALE GENOMIC DNA]</scope>
    <source>
        <strain evidence="2 3">TC-11</strain>
    </source>
</reference>
<keyword evidence="3" id="KW-1185">Reference proteome</keyword>
<sequence length="137" mass="14944">MNLNAYLFFDGNCEAAFTFYAECLGGDVQALLRYSESPEGPPPAEADRDRIMHGCIRIGEQVLMGTDCSNGEPYAGIQGCSLTLSVDSAEQAERLFAALGQGGQVQMPLEKTFWAERFGVVVDRFGVSWMINYAPMG</sequence>
<dbReference type="OrthoDB" id="9795306at2"/>
<gene>
    <name evidence="2" type="ORF">DBO85_03955</name>
</gene>
<evidence type="ECO:0000313" key="3">
    <source>
        <dbReference type="Proteomes" id="UP000244064"/>
    </source>
</evidence>
<evidence type="ECO:0000313" key="2">
    <source>
        <dbReference type="EMBL" id="PTU75835.1"/>
    </source>
</evidence>
<dbReference type="RefSeq" id="WP_108105459.1">
    <property type="nucleotide sequence ID" value="NZ_QASN01000006.1"/>
</dbReference>
<dbReference type="EMBL" id="QASN01000006">
    <property type="protein sequence ID" value="PTU75835.1"/>
    <property type="molecule type" value="Genomic_DNA"/>
</dbReference>
<dbReference type="InterPro" id="IPR028973">
    <property type="entry name" value="PhnB-like"/>
</dbReference>
<dbReference type="PANTHER" id="PTHR33990:SF1">
    <property type="entry name" value="PROTEIN YJDN"/>
    <property type="match status" value="1"/>
</dbReference>
<protein>
    <submittedName>
        <fullName evidence="2">VOC family protein</fullName>
    </submittedName>
</protein>
<proteinExistence type="predicted"/>
<accession>A0A2T5PDM9</accession>
<name>A0A2T5PDM9_9PSED</name>
<dbReference type="AlphaFoldDB" id="A0A2T5PDM9"/>
<organism evidence="2 3">
    <name type="scientific">Pseudomonas mangrovi</name>
    <dbReference type="NCBI Taxonomy" id="2161748"/>
    <lineage>
        <taxon>Bacteria</taxon>
        <taxon>Pseudomonadati</taxon>
        <taxon>Pseudomonadota</taxon>
        <taxon>Gammaproteobacteria</taxon>
        <taxon>Pseudomonadales</taxon>
        <taxon>Pseudomonadaceae</taxon>
        <taxon>Pseudomonas</taxon>
    </lineage>
</organism>
<evidence type="ECO:0000259" key="1">
    <source>
        <dbReference type="Pfam" id="PF06983"/>
    </source>
</evidence>
<dbReference type="Gene3D" id="3.10.180.10">
    <property type="entry name" value="2,3-Dihydroxybiphenyl 1,2-Dioxygenase, domain 1"/>
    <property type="match status" value="1"/>
</dbReference>
<dbReference type="Pfam" id="PF06983">
    <property type="entry name" value="3-dmu-9_3-mt"/>
    <property type="match status" value="1"/>
</dbReference>
<dbReference type="InterPro" id="IPR029068">
    <property type="entry name" value="Glyas_Bleomycin-R_OHBP_Dase"/>
</dbReference>
<dbReference type="SUPFAM" id="SSF54593">
    <property type="entry name" value="Glyoxalase/Bleomycin resistance protein/Dihydroxybiphenyl dioxygenase"/>
    <property type="match status" value="1"/>
</dbReference>
<dbReference type="PANTHER" id="PTHR33990">
    <property type="entry name" value="PROTEIN YJDN-RELATED"/>
    <property type="match status" value="1"/>
</dbReference>
<comment type="caution">
    <text evidence="2">The sequence shown here is derived from an EMBL/GenBank/DDBJ whole genome shotgun (WGS) entry which is preliminary data.</text>
</comment>
<dbReference type="CDD" id="cd06588">
    <property type="entry name" value="PhnB_like"/>
    <property type="match status" value="1"/>
</dbReference>
<dbReference type="Proteomes" id="UP000244064">
    <property type="component" value="Unassembled WGS sequence"/>
</dbReference>
<feature type="domain" description="PhnB-like" evidence="1">
    <location>
        <begin position="5"/>
        <end position="131"/>
    </location>
</feature>